<dbReference type="RefSeq" id="WP_133957693.1">
    <property type="nucleotide sequence ID" value="NZ_SORI01000009.1"/>
</dbReference>
<dbReference type="GO" id="GO:0032955">
    <property type="term" value="P:regulation of division septum assembly"/>
    <property type="evidence" value="ECO:0007669"/>
    <property type="project" value="InterPro"/>
</dbReference>
<dbReference type="EMBL" id="SORI01000009">
    <property type="protein sequence ID" value="TDY60234.1"/>
    <property type="molecule type" value="Genomic_DNA"/>
</dbReference>
<keyword evidence="6" id="KW-1185">Reference proteome</keyword>
<comment type="caution">
    <text evidence="5">The sequence shown here is derived from an EMBL/GenBank/DDBJ whole genome shotgun (WGS) entry which is preliminary data.</text>
</comment>
<feature type="compositionally biased region" description="Basic and acidic residues" evidence="4">
    <location>
        <begin position="92"/>
        <end position="101"/>
    </location>
</feature>
<organism evidence="5 6">
    <name type="scientific">Aminivibrio pyruvatiphilus</name>
    <dbReference type="NCBI Taxonomy" id="1005740"/>
    <lineage>
        <taxon>Bacteria</taxon>
        <taxon>Thermotogati</taxon>
        <taxon>Synergistota</taxon>
        <taxon>Synergistia</taxon>
        <taxon>Synergistales</taxon>
        <taxon>Aminobacteriaceae</taxon>
        <taxon>Aminivibrio</taxon>
    </lineage>
</organism>
<dbReference type="Pfam" id="PF03776">
    <property type="entry name" value="MinE"/>
    <property type="match status" value="1"/>
</dbReference>
<dbReference type="OrthoDB" id="9796578at2"/>
<comment type="similarity">
    <text evidence="1 3">Belongs to the MinE family.</text>
</comment>
<sequence length="113" mass="12759">MALEFLKKFFGSGGSKNIAKERLQIVLIHDRADISPEMLEQLRRDMIDVITRYMDIDTSKIEMDFDRADRSVAFVANIPVIRIKRGAAPGKMEQEIPDGGKKTHPKRKSGQSG</sequence>
<evidence type="ECO:0000313" key="6">
    <source>
        <dbReference type="Proteomes" id="UP000295066"/>
    </source>
</evidence>
<dbReference type="InterPro" id="IPR036707">
    <property type="entry name" value="MinE_sf"/>
</dbReference>
<dbReference type="Gene3D" id="3.30.1070.10">
    <property type="entry name" value="Cell division topological specificity factor MinE"/>
    <property type="match status" value="1"/>
</dbReference>
<reference evidence="5 6" key="1">
    <citation type="submission" date="2019-03" db="EMBL/GenBank/DDBJ databases">
        <title>Genomic Encyclopedia of Type Strains, Phase IV (KMG-IV): sequencing the most valuable type-strain genomes for metagenomic binning, comparative biology and taxonomic classification.</title>
        <authorList>
            <person name="Goeker M."/>
        </authorList>
    </citation>
    <scope>NUCLEOTIDE SEQUENCE [LARGE SCALE GENOMIC DNA]</scope>
    <source>
        <strain evidence="5 6">DSM 25964</strain>
    </source>
</reference>
<keyword evidence="3 5" id="KW-0132">Cell division</keyword>
<evidence type="ECO:0000256" key="1">
    <source>
        <dbReference type="ARBA" id="ARBA00008168"/>
    </source>
</evidence>
<gene>
    <name evidence="3" type="primary">minE</name>
    <name evidence="5" type="ORF">C8D99_10990</name>
</gene>
<evidence type="ECO:0000256" key="3">
    <source>
        <dbReference type="HAMAP-Rule" id="MF_00262"/>
    </source>
</evidence>
<evidence type="ECO:0000256" key="4">
    <source>
        <dbReference type="SAM" id="MobiDB-lite"/>
    </source>
</evidence>
<feature type="compositionally biased region" description="Basic residues" evidence="4">
    <location>
        <begin position="102"/>
        <end position="113"/>
    </location>
</feature>
<protein>
    <recommendedName>
        <fullName evidence="3">Cell division topological specificity factor</fullName>
    </recommendedName>
</protein>
<evidence type="ECO:0000256" key="2">
    <source>
        <dbReference type="ARBA" id="ARBA00025265"/>
    </source>
</evidence>
<accession>A0A4R8M591</accession>
<feature type="region of interest" description="Disordered" evidence="4">
    <location>
        <begin position="87"/>
        <end position="113"/>
    </location>
</feature>
<keyword evidence="3" id="KW-0131">Cell cycle</keyword>
<dbReference type="GO" id="GO:0051301">
    <property type="term" value="P:cell division"/>
    <property type="evidence" value="ECO:0007669"/>
    <property type="project" value="UniProtKB-KW"/>
</dbReference>
<dbReference type="HAMAP" id="MF_00262">
    <property type="entry name" value="MinE"/>
    <property type="match status" value="1"/>
</dbReference>
<proteinExistence type="inferred from homology"/>
<comment type="function">
    <text evidence="2 3">Prevents the cell division inhibition by proteins MinC and MinD at internal division sites while permitting inhibition at polar sites. This ensures cell division at the proper site by restricting the formation of a division septum at the midpoint of the long axis of the cell.</text>
</comment>
<dbReference type="Proteomes" id="UP000295066">
    <property type="component" value="Unassembled WGS sequence"/>
</dbReference>
<dbReference type="InterPro" id="IPR005527">
    <property type="entry name" value="MinE"/>
</dbReference>
<dbReference type="SUPFAM" id="SSF55229">
    <property type="entry name" value="Cell division protein MinE topological specificity domain"/>
    <property type="match status" value="1"/>
</dbReference>
<dbReference type="NCBIfam" id="TIGR01215">
    <property type="entry name" value="minE"/>
    <property type="match status" value="1"/>
</dbReference>
<dbReference type="NCBIfam" id="NF001422">
    <property type="entry name" value="PRK00296.1"/>
    <property type="match status" value="1"/>
</dbReference>
<dbReference type="AlphaFoldDB" id="A0A4R8M591"/>
<name>A0A4R8M591_9BACT</name>
<evidence type="ECO:0000313" key="5">
    <source>
        <dbReference type="EMBL" id="TDY60234.1"/>
    </source>
</evidence>